<keyword evidence="2" id="KW-1185">Reference proteome</keyword>
<name>A0A9K3JS97_HELAN</name>
<organism evidence="1 2">
    <name type="scientific">Helianthus annuus</name>
    <name type="common">Common sunflower</name>
    <dbReference type="NCBI Taxonomy" id="4232"/>
    <lineage>
        <taxon>Eukaryota</taxon>
        <taxon>Viridiplantae</taxon>
        <taxon>Streptophyta</taxon>
        <taxon>Embryophyta</taxon>
        <taxon>Tracheophyta</taxon>
        <taxon>Spermatophyta</taxon>
        <taxon>Magnoliopsida</taxon>
        <taxon>eudicotyledons</taxon>
        <taxon>Gunneridae</taxon>
        <taxon>Pentapetalae</taxon>
        <taxon>asterids</taxon>
        <taxon>campanulids</taxon>
        <taxon>Asterales</taxon>
        <taxon>Asteraceae</taxon>
        <taxon>Asteroideae</taxon>
        <taxon>Heliantheae alliance</taxon>
        <taxon>Heliantheae</taxon>
        <taxon>Helianthus</taxon>
    </lineage>
</organism>
<reference evidence="1" key="1">
    <citation type="journal article" date="2017" name="Nature">
        <title>The sunflower genome provides insights into oil metabolism, flowering and Asterid evolution.</title>
        <authorList>
            <person name="Badouin H."/>
            <person name="Gouzy J."/>
            <person name="Grassa C.J."/>
            <person name="Murat F."/>
            <person name="Staton S.E."/>
            <person name="Cottret L."/>
            <person name="Lelandais-Briere C."/>
            <person name="Owens G.L."/>
            <person name="Carrere S."/>
            <person name="Mayjonade B."/>
            <person name="Legrand L."/>
            <person name="Gill N."/>
            <person name="Kane N.C."/>
            <person name="Bowers J.E."/>
            <person name="Hubner S."/>
            <person name="Bellec A."/>
            <person name="Berard A."/>
            <person name="Berges H."/>
            <person name="Blanchet N."/>
            <person name="Boniface M.C."/>
            <person name="Brunel D."/>
            <person name="Catrice O."/>
            <person name="Chaidir N."/>
            <person name="Claudel C."/>
            <person name="Donnadieu C."/>
            <person name="Faraut T."/>
            <person name="Fievet G."/>
            <person name="Helmstetter N."/>
            <person name="King M."/>
            <person name="Knapp S.J."/>
            <person name="Lai Z."/>
            <person name="Le Paslier M.C."/>
            <person name="Lippi Y."/>
            <person name="Lorenzon L."/>
            <person name="Mandel J.R."/>
            <person name="Marage G."/>
            <person name="Marchand G."/>
            <person name="Marquand E."/>
            <person name="Bret-Mestries E."/>
            <person name="Morien E."/>
            <person name="Nambeesan S."/>
            <person name="Nguyen T."/>
            <person name="Pegot-Espagnet P."/>
            <person name="Pouilly N."/>
            <person name="Raftis F."/>
            <person name="Sallet E."/>
            <person name="Schiex T."/>
            <person name="Thomas J."/>
            <person name="Vandecasteele C."/>
            <person name="Vares D."/>
            <person name="Vear F."/>
            <person name="Vautrin S."/>
            <person name="Crespi M."/>
            <person name="Mangin B."/>
            <person name="Burke J.M."/>
            <person name="Salse J."/>
            <person name="Munos S."/>
            <person name="Vincourt P."/>
            <person name="Rieseberg L.H."/>
            <person name="Langlade N.B."/>
        </authorList>
    </citation>
    <scope>NUCLEOTIDE SEQUENCE</scope>
    <source>
        <tissue evidence="1">Leaves</tissue>
    </source>
</reference>
<dbReference type="Proteomes" id="UP000215914">
    <property type="component" value="Unassembled WGS sequence"/>
</dbReference>
<gene>
    <name evidence="1" type="ORF">HanXRQr2_Chr01g0002471</name>
</gene>
<reference evidence="1" key="2">
    <citation type="submission" date="2020-06" db="EMBL/GenBank/DDBJ databases">
        <title>Helianthus annuus Genome sequencing and assembly Release 2.</title>
        <authorList>
            <person name="Gouzy J."/>
            <person name="Langlade N."/>
            <person name="Munos S."/>
        </authorList>
    </citation>
    <scope>NUCLEOTIDE SEQUENCE</scope>
    <source>
        <tissue evidence="1">Leaves</tissue>
    </source>
</reference>
<dbReference type="EMBL" id="MNCJ02000316">
    <property type="protein sequence ID" value="KAF5820455.1"/>
    <property type="molecule type" value="Genomic_DNA"/>
</dbReference>
<proteinExistence type="predicted"/>
<sequence>MHLKAVPHHVLLKLKSVRFKEKTPRDGERSPLLHPESHIVTKIKSIFHGNRSWSLPVKQGSNMSPSITTPVSARTYSEQQKSQVFLPITLFLYDSLYNIT</sequence>
<dbReference type="AlphaFoldDB" id="A0A9K3JS97"/>
<protein>
    <submittedName>
        <fullName evidence="1">Uncharacterized protein</fullName>
    </submittedName>
</protein>
<comment type="caution">
    <text evidence="1">The sequence shown here is derived from an EMBL/GenBank/DDBJ whole genome shotgun (WGS) entry which is preliminary data.</text>
</comment>
<accession>A0A9K3JS97</accession>
<evidence type="ECO:0000313" key="1">
    <source>
        <dbReference type="EMBL" id="KAF5820455.1"/>
    </source>
</evidence>
<dbReference type="Gramene" id="mRNA:HanXRQr2_Chr01g0002471">
    <property type="protein sequence ID" value="CDS:HanXRQr2_Chr01g0002471.1"/>
    <property type="gene ID" value="HanXRQr2_Chr01g0002471"/>
</dbReference>
<evidence type="ECO:0000313" key="2">
    <source>
        <dbReference type="Proteomes" id="UP000215914"/>
    </source>
</evidence>